<feature type="domain" description="N-acetyltransferase" evidence="1">
    <location>
        <begin position="4"/>
        <end position="205"/>
    </location>
</feature>
<dbReference type="GO" id="GO:0016747">
    <property type="term" value="F:acyltransferase activity, transferring groups other than amino-acyl groups"/>
    <property type="evidence" value="ECO:0007669"/>
    <property type="project" value="InterPro"/>
</dbReference>
<dbReference type="PANTHER" id="PTHR42791">
    <property type="entry name" value="GNAT FAMILY ACETYLTRANSFERASE"/>
    <property type="match status" value="1"/>
</dbReference>
<protein>
    <submittedName>
        <fullName evidence="2">Acyl-CoA N-acyltransferase</fullName>
    </submittedName>
</protein>
<dbReference type="InParanoid" id="A0A2J6TD72"/>
<dbReference type="Gene3D" id="3.40.630.30">
    <property type="match status" value="1"/>
</dbReference>
<dbReference type="InterPro" id="IPR000182">
    <property type="entry name" value="GNAT_dom"/>
</dbReference>
<dbReference type="GeneID" id="36582705"/>
<dbReference type="PANTHER" id="PTHR42791:SF1">
    <property type="entry name" value="N-ACETYLTRANSFERASE DOMAIN-CONTAINING PROTEIN"/>
    <property type="match status" value="1"/>
</dbReference>
<keyword evidence="2" id="KW-0012">Acyltransferase</keyword>
<dbReference type="Pfam" id="PF13673">
    <property type="entry name" value="Acetyltransf_10"/>
    <property type="match status" value="1"/>
</dbReference>
<evidence type="ECO:0000259" key="1">
    <source>
        <dbReference type="PROSITE" id="PS51186"/>
    </source>
</evidence>
<dbReference type="CDD" id="cd04301">
    <property type="entry name" value="NAT_SF"/>
    <property type="match status" value="1"/>
</dbReference>
<gene>
    <name evidence="2" type="ORF">K444DRAFT_527288</name>
</gene>
<sequence length="214" mass="23662">MSAITLRPATPDDLPAIAQIGIDTNISFPIYSIGLAPPADAFVVSLARTKHFFAQPYYHFTVAVEANSPAEVVAYICFKDGGEFEEAPFQPDLPEGANVAFMEYFLGTSGEHKNTLPIKMLPELEMLDVRTGYQRKGIGKMLVEEVVKIVDGRGEGCYVHSSRMGKGLYEKFGWRALNEKGFGMELVQFGEREPFVTWDMVREVGGAVGGRKEE</sequence>
<dbReference type="InterPro" id="IPR052523">
    <property type="entry name" value="Trichothecene_AcTrans"/>
</dbReference>
<dbReference type="AlphaFoldDB" id="A0A2J6TD72"/>
<proteinExistence type="predicted"/>
<dbReference type="SUPFAM" id="SSF55729">
    <property type="entry name" value="Acyl-CoA N-acyltransferases (Nat)"/>
    <property type="match status" value="1"/>
</dbReference>
<keyword evidence="2" id="KW-0808">Transferase</keyword>
<dbReference type="InterPro" id="IPR016181">
    <property type="entry name" value="Acyl_CoA_acyltransferase"/>
</dbReference>
<keyword evidence="3" id="KW-1185">Reference proteome</keyword>
<organism evidence="2 3">
    <name type="scientific">Hyaloscypha bicolor E</name>
    <dbReference type="NCBI Taxonomy" id="1095630"/>
    <lineage>
        <taxon>Eukaryota</taxon>
        <taxon>Fungi</taxon>
        <taxon>Dikarya</taxon>
        <taxon>Ascomycota</taxon>
        <taxon>Pezizomycotina</taxon>
        <taxon>Leotiomycetes</taxon>
        <taxon>Helotiales</taxon>
        <taxon>Hyaloscyphaceae</taxon>
        <taxon>Hyaloscypha</taxon>
        <taxon>Hyaloscypha bicolor</taxon>
    </lineage>
</organism>
<dbReference type="Proteomes" id="UP000235371">
    <property type="component" value="Unassembled WGS sequence"/>
</dbReference>
<evidence type="ECO:0000313" key="2">
    <source>
        <dbReference type="EMBL" id="PMD60959.1"/>
    </source>
</evidence>
<accession>A0A2J6TD72</accession>
<dbReference type="PROSITE" id="PS51186">
    <property type="entry name" value="GNAT"/>
    <property type="match status" value="1"/>
</dbReference>
<dbReference type="OrthoDB" id="2832510at2759"/>
<dbReference type="EMBL" id="KZ613787">
    <property type="protein sequence ID" value="PMD60959.1"/>
    <property type="molecule type" value="Genomic_DNA"/>
</dbReference>
<dbReference type="RefSeq" id="XP_024737863.1">
    <property type="nucleotide sequence ID" value="XM_024874625.1"/>
</dbReference>
<name>A0A2J6TD72_9HELO</name>
<evidence type="ECO:0000313" key="3">
    <source>
        <dbReference type="Proteomes" id="UP000235371"/>
    </source>
</evidence>
<reference evidence="2 3" key="1">
    <citation type="submission" date="2016-04" db="EMBL/GenBank/DDBJ databases">
        <title>A degradative enzymes factory behind the ericoid mycorrhizal symbiosis.</title>
        <authorList>
            <consortium name="DOE Joint Genome Institute"/>
            <person name="Martino E."/>
            <person name="Morin E."/>
            <person name="Grelet G."/>
            <person name="Kuo A."/>
            <person name="Kohler A."/>
            <person name="Daghino S."/>
            <person name="Barry K."/>
            <person name="Choi C."/>
            <person name="Cichocki N."/>
            <person name="Clum A."/>
            <person name="Copeland A."/>
            <person name="Hainaut M."/>
            <person name="Haridas S."/>
            <person name="Labutti K."/>
            <person name="Lindquist E."/>
            <person name="Lipzen A."/>
            <person name="Khouja H.-R."/>
            <person name="Murat C."/>
            <person name="Ohm R."/>
            <person name="Olson A."/>
            <person name="Spatafora J."/>
            <person name="Veneault-Fourrey C."/>
            <person name="Henrissat B."/>
            <person name="Grigoriev I."/>
            <person name="Martin F."/>
            <person name="Perotto S."/>
        </authorList>
    </citation>
    <scope>NUCLEOTIDE SEQUENCE [LARGE SCALE GENOMIC DNA]</scope>
    <source>
        <strain evidence="2 3">E</strain>
    </source>
</reference>